<evidence type="ECO:0000313" key="2">
    <source>
        <dbReference type="Proteomes" id="UP001175271"/>
    </source>
</evidence>
<organism evidence="1 2">
    <name type="scientific">Steinernema hermaphroditum</name>
    <dbReference type="NCBI Taxonomy" id="289476"/>
    <lineage>
        <taxon>Eukaryota</taxon>
        <taxon>Metazoa</taxon>
        <taxon>Ecdysozoa</taxon>
        <taxon>Nematoda</taxon>
        <taxon>Chromadorea</taxon>
        <taxon>Rhabditida</taxon>
        <taxon>Tylenchina</taxon>
        <taxon>Panagrolaimomorpha</taxon>
        <taxon>Strongyloidoidea</taxon>
        <taxon>Steinernematidae</taxon>
        <taxon>Steinernema</taxon>
    </lineage>
</organism>
<dbReference type="AlphaFoldDB" id="A0AA39HX80"/>
<comment type="caution">
    <text evidence="1">The sequence shown here is derived from an EMBL/GenBank/DDBJ whole genome shotgun (WGS) entry which is preliminary data.</text>
</comment>
<gene>
    <name evidence="1" type="ORF">QR680_007006</name>
</gene>
<protein>
    <submittedName>
        <fullName evidence="1">Uncharacterized protein</fullName>
    </submittedName>
</protein>
<reference evidence="1" key="1">
    <citation type="submission" date="2023-06" db="EMBL/GenBank/DDBJ databases">
        <title>Genomic analysis of the entomopathogenic nematode Steinernema hermaphroditum.</title>
        <authorList>
            <person name="Schwarz E.M."/>
            <person name="Heppert J.K."/>
            <person name="Baniya A."/>
            <person name="Schwartz H.T."/>
            <person name="Tan C.-H."/>
            <person name="Antoshechkin I."/>
            <person name="Sternberg P.W."/>
            <person name="Goodrich-Blair H."/>
            <person name="Dillman A.R."/>
        </authorList>
    </citation>
    <scope>NUCLEOTIDE SEQUENCE</scope>
    <source>
        <strain evidence="1">PS9179</strain>
        <tissue evidence="1">Whole animal</tissue>
    </source>
</reference>
<accession>A0AA39HX80</accession>
<dbReference type="Proteomes" id="UP001175271">
    <property type="component" value="Unassembled WGS sequence"/>
</dbReference>
<keyword evidence="2" id="KW-1185">Reference proteome</keyword>
<proteinExistence type="predicted"/>
<evidence type="ECO:0000313" key="1">
    <source>
        <dbReference type="EMBL" id="KAK0413815.1"/>
    </source>
</evidence>
<dbReference type="EMBL" id="JAUCMV010000003">
    <property type="protein sequence ID" value="KAK0413815.1"/>
    <property type="molecule type" value="Genomic_DNA"/>
</dbReference>
<sequence length="860" mass="98315">MDALLLDFYDEVIQRISKSDIERLKLLSGYWSSAAETHFDRRRELSVWLKSNNEGTKFGVKVNSGEGNVPFEIDFNNFINEQLPDLCIHSWVKKPPENKNQSKFLTEDFLKNFYSTSSKMWDRTDMFSGVDATKIWTHYKSTKPYCLYLKPVNEALKDAMYSNDIFHSALLNSTIFDILSFDKSVVEVCSKPGAEEAGIGHVKLLNKASRGIRRAKWVKVRWYCCRPAHCGKTIDEIETRMLTMLLPVNYQPKRSHFYGNHSAGAHLKKRSISPCFDIYGERYEFATPHYDTPVCPVYAFYDAKSPSYEFNHGMSRKRSALNEMWKTCLLDANSTVNTCFWDYKNLLAPVELKCCCRRDLKGCTYKLSNRRQYTRCFQFFGRIREGGILDDSYPRGDSYRAASADACFMQLRFDSNWPTTGIAFTTRAATPKRDHECLRKLHERNVSVHCEVKLHGGRVQCPFDAKPELTEGFTRSCCCRGTDLCNLSYAREMVIEMIQSVVRTIMSHQINTGKQIEGHEVALKECPANPNEYLYTEKKCVQYHLPNYERLNLIENHNFHIKDYVEFGKFSKCSLLEIQLTKNAFTGKTSNGRKCADLAGNKKLPIMLNTTLFVLRCECSGGEICNFNKNSPEVMAIDTRSPCNTGTTGESSMLYTKVQKNSEPSSCWAFVGDFDKNGQIAKTLASANQSTIISTHDFPTGVPQVCQMVPTNYGHAVHCACPSKDHKPCNDVSLLNKAVNLYYGRSRIEVSSDDEAFECQLDEKREVCYKPGCFLTVERNETRLGCIHRSANLETQDRYERRLCLSTGMQNDCKIVVPTEMSDKELHILCCCNGGPDCKSEEFTEKRRITLLDLIDLMKR</sequence>
<name>A0AA39HX80_9BILA</name>